<reference evidence="3 4" key="1">
    <citation type="submission" date="2016-10" db="EMBL/GenBank/DDBJ databases">
        <authorList>
            <person name="de Groot N.N."/>
        </authorList>
    </citation>
    <scope>NUCLEOTIDE SEQUENCE [LARGE SCALE GENOMIC DNA]</scope>
    <source>
        <strain evidence="3 4">JCM 19513</strain>
    </source>
</reference>
<dbReference type="AlphaFoldDB" id="A0A1H7Q4L3"/>
<organism evidence="3 4">
    <name type="scientific">Atopomonas hussainii</name>
    <dbReference type="NCBI Taxonomy" id="1429083"/>
    <lineage>
        <taxon>Bacteria</taxon>
        <taxon>Pseudomonadati</taxon>
        <taxon>Pseudomonadota</taxon>
        <taxon>Gammaproteobacteria</taxon>
        <taxon>Pseudomonadales</taxon>
        <taxon>Pseudomonadaceae</taxon>
        <taxon>Atopomonas</taxon>
    </lineage>
</organism>
<evidence type="ECO:0000259" key="1">
    <source>
        <dbReference type="Pfam" id="PF02625"/>
    </source>
</evidence>
<feature type="domain" description="XdhC Rossmann" evidence="2">
    <location>
        <begin position="163"/>
        <end position="305"/>
    </location>
</feature>
<dbReference type="InterPro" id="IPR036291">
    <property type="entry name" value="NAD(P)-bd_dom_sf"/>
</dbReference>
<dbReference type="STRING" id="1429083.GCA_001885685_00418"/>
<name>A0A1H7Q4L3_9GAMM</name>
<sequence length="334" mass="35496">MHDSQLTVLQGSLRCLQQGHAITLVSVAATWGTSPRQVGSLLAVSSDGQFFGSVSGGCVEEDLIERLVQQPVHAPQLIRYGETATERHRFGLPCGGVLQLVAEPLNDISEVQALIGELEQRRAVLRQTCLTSGASERHAYRGQVAPKLSSQHWCNVFGPVWHLVIVGAGETGRYLAEMAGALGFAVTVSDPRPDYRSNWPLTHLPLTEGYPDDVIAGLNIDPRTAIVTVAHDPRVDDMALLQALKSPAFYVGALGSHANNQARRQRLQEHLGFSAAEVARLAGPVGLPLGSKTPAEIALAIMAEIVALKNGIDLRAQLAPAEPAASPVCSLAAG</sequence>
<dbReference type="EMBL" id="FOAS01000012">
    <property type="protein sequence ID" value="SEL42425.1"/>
    <property type="molecule type" value="Genomic_DNA"/>
</dbReference>
<keyword evidence="4" id="KW-1185">Reference proteome</keyword>
<evidence type="ECO:0000259" key="2">
    <source>
        <dbReference type="Pfam" id="PF13478"/>
    </source>
</evidence>
<evidence type="ECO:0000313" key="4">
    <source>
        <dbReference type="Proteomes" id="UP000185766"/>
    </source>
</evidence>
<dbReference type="SUPFAM" id="SSF51735">
    <property type="entry name" value="NAD(P)-binding Rossmann-fold domains"/>
    <property type="match status" value="1"/>
</dbReference>
<accession>A0A1H7Q4L3</accession>
<evidence type="ECO:0000313" key="3">
    <source>
        <dbReference type="EMBL" id="SEL42425.1"/>
    </source>
</evidence>
<feature type="domain" description="XdhC- CoxI" evidence="1">
    <location>
        <begin position="15"/>
        <end position="80"/>
    </location>
</feature>
<dbReference type="InterPro" id="IPR052698">
    <property type="entry name" value="MoCofactor_Util/Proc"/>
</dbReference>
<dbReference type="Pfam" id="PF13478">
    <property type="entry name" value="XdhC_C"/>
    <property type="match status" value="1"/>
</dbReference>
<protein>
    <submittedName>
        <fullName evidence="3">Xanthine dehydrogenase accessory factor</fullName>
    </submittedName>
</protein>
<dbReference type="RefSeq" id="WP_074868979.1">
    <property type="nucleotide sequence ID" value="NZ_FOAS01000012.1"/>
</dbReference>
<dbReference type="Proteomes" id="UP000185766">
    <property type="component" value="Unassembled WGS sequence"/>
</dbReference>
<dbReference type="Pfam" id="PF02625">
    <property type="entry name" value="XdhC_CoxI"/>
    <property type="match status" value="1"/>
</dbReference>
<gene>
    <name evidence="3" type="ORF">SAMN05216214_1126</name>
</gene>
<proteinExistence type="predicted"/>
<dbReference type="PANTHER" id="PTHR30388">
    <property type="entry name" value="ALDEHYDE OXIDOREDUCTASE MOLYBDENUM COFACTOR ASSEMBLY PROTEIN"/>
    <property type="match status" value="1"/>
</dbReference>
<dbReference type="Gene3D" id="3.40.50.720">
    <property type="entry name" value="NAD(P)-binding Rossmann-like Domain"/>
    <property type="match status" value="1"/>
</dbReference>
<dbReference type="InterPro" id="IPR027051">
    <property type="entry name" value="XdhC_Rossmann_dom"/>
</dbReference>
<dbReference type="InterPro" id="IPR003777">
    <property type="entry name" value="XdhC_CoxI"/>
</dbReference>
<dbReference type="PANTHER" id="PTHR30388:SF4">
    <property type="entry name" value="MOLYBDENUM COFACTOR INSERTION CHAPERONE PAOD"/>
    <property type="match status" value="1"/>
</dbReference>